<evidence type="ECO:0000313" key="2">
    <source>
        <dbReference type="Proteomes" id="UP000001593"/>
    </source>
</evidence>
<dbReference type="Proteomes" id="UP000001593">
    <property type="component" value="Unassembled WGS sequence"/>
</dbReference>
<sequence length="395" mass="44309">MGSQQSVASVESSAGGGMFTRIPLADGLKLEHRDTKGLKNFEEGKAFEILAQKAKIMEEKEAKRFMFRPGGASELPERLNVGDRVATLGSQDPIIVTNDVGIFSAIVTAYNMHWNLRTSPEDWWFTVIKKVANAIDDNSKNQAVRDMFVSHEGKKTLEVSVPTLSIYGIDYDWFFGEMSKLIDENIKVPGYVDTMTADFSSTTNVQRIVSQVTLMSSVQEFFEFKCVTRCGIPAIEMLGTEEDWARLLTKAKELRRQLDPIEEVLQLKNWWGTVEAIFEKLLATYKGYPDKKWWSHILSWKKAYRSGQTTGWEGWLMDFLVKPGSCLMESSLPGGLVTVPLIFTAPGGKKDTAALVAGMLGFTVIHQEVQADRPSIQPFQGWSLLLPENSPFRKS</sequence>
<accession>A7SSD0</accession>
<keyword evidence="2" id="KW-1185">Reference proteome</keyword>
<dbReference type="Pfam" id="PF14388">
    <property type="entry name" value="DUF4419"/>
    <property type="match status" value="1"/>
</dbReference>
<reference evidence="1 2" key="1">
    <citation type="journal article" date="2007" name="Science">
        <title>Sea anemone genome reveals ancestral eumetazoan gene repertoire and genomic organization.</title>
        <authorList>
            <person name="Putnam N.H."/>
            <person name="Srivastava M."/>
            <person name="Hellsten U."/>
            <person name="Dirks B."/>
            <person name="Chapman J."/>
            <person name="Salamov A."/>
            <person name="Terry A."/>
            <person name="Shapiro H."/>
            <person name="Lindquist E."/>
            <person name="Kapitonov V.V."/>
            <person name="Jurka J."/>
            <person name="Genikhovich G."/>
            <person name="Grigoriev I.V."/>
            <person name="Lucas S.M."/>
            <person name="Steele R.E."/>
            <person name="Finnerty J.R."/>
            <person name="Technau U."/>
            <person name="Martindale M.Q."/>
            <person name="Rokhsar D.S."/>
        </authorList>
    </citation>
    <scope>NUCLEOTIDE SEQUENCE [LARGE SCALE GENOMIC DNA]</scope>
    <source>
        <strain evidence="2">CH2 X CH6</strain>
    </source>
</reference>
<proteinExistence type="predicted"/>
<name>A7SSD0_NEMVE</name>
<dbReference type="AlphaFoldDB" id="A7SSD0"/>
<dbReference type="PANTHER" id="PTHR31252">
    <property type="entry name" value="DUF4419 DOMAIN-CONTAINING PROTEIN"/>
    <property type="match status" value="1"/>
</dbReference>
<dbReference type="OMA" id="TKAYFEY"/>
<dbReference type="InterPro" id="IPR025533">
    <property type="entry name" value="DUF4419"/>
</dbReference>
<dbReference type="EMBL" id="DS469775">
    <property type="protein sequence ID" value="EDO33397.1"/>
    <property type="molecule type" value="Genomic_DNA"/>
</dbReference>
<dbReference type="InParanoid" id="A7SSD0"/>
<dbReference type="OrthoDB" id="10261556at2759"/>
<dbReference type="HOGENOM" id="CLU_698898_0_0_1"/>
<dbReference type="PhylomeDB" id="A7SSD0"/>
<gene>
    <name evidence="1" type="ORF">NEMVEDRAFT_v1g216715</name>
</gene>
<organism evidence="1 2">
    <name type="scientific">Nematostella vectensis</name>
    <name type="common">Starlet sea anemone</name>
    <dbReference type="NCBI Taxonomy" id="45351"/>
    <lineage>
        <taxon>Eukaryota</taxon>
        <taxon>Metazoa</taxon>
        <taxon>Cnidaria</taxon>
        <taxon>Anthozoa</taxon>
        <taxon>Hexacorallia</taxon>
        <taxon>Actiniaria</taxon>
        <taxon>Edwardsiidae</taxon>
        <taxon>Nematostella</taxon>
    </lineage>
</organism>
<dbReference type="PANTHER" id="PTHR31252:SF11">
    <property type="entry name" value="DUF4419 DOMAIN-CONTAINING PROTEIN"/>
    <property type="match status" value="1"/>
</dbReference>
<dbReference type="STRING" id="45351.A7SSD0"/>
<protein>
    <submittedName>
        <fullName evidence="1">Uncharacterized protein</fullName>
    </submittedName>
</protein>
<dbReference type="eggNOG" id="ENOG502RPX4">
    <property type="taxonomic scope" value="Eukaryota"/>
</dbReference>
<dbReference type="KEGG" id="nve:5504581"/>
<evidence type="ECO:0000313" key="1">
    <source>
        <dbReference type="EMBL" id="EDO33397.1"/>
    </source>
</evidence>